<dbReference type="InterPro" id="IPR036236">
    <property type="entry name" value="Znf_C2H2_sf"/>
</dbReference>
<evidence type="ECO:0000256" key="4">
    <source>
        <dbReference type="ARBA" id="ARBA00022833"/>
    </source>
</evidence>
<feature type="domain" description="C2H2-type" evidence="8">
    <location>
        <begin position="225"/>
        <end position="248"/>
    </location>
</feature>
<dbReference type="SMART" id="SM00355">
    <property type="entry name" value="ZnF_C2H2"/>
    <property type="match status" value="5"/>
</dbReference>
<keyword evidence="1" id="KW-0479">Metal-binding</keyword>
<proteinExistence type="predicted"/>
<feature type="compositionally biased region" description="Polar residues" evidence="6">
    <location>
        <begin position="311"/>
        <end position="333"/>
    </location>
</feature>
<dbReference type="PROSITE" id="PS50097">
    <property type="entry name" value="BTB"/>
    <property type="match status" value="1"/>
</dbReference>
<dbReference type="PROSITE" id="PS00028">
    <property type="entry name" value="ZINC_FINGER_C2H2_1"/>
    <property type="match status" value="4"/>
</dbReference>
<dbReference type="EMBL" id="LR900343">
    <property type="protein sequence ID" value="CAD7245295.1"/>
    <property type="molecule type" value="Genomic_DNA"/>
</dbReference>
<evidence type="ECO:0000259" key="8">
    <source>
        <dbReference type="PROSITE" id="PS50157"/>
    </source>
</evidence>
<feature type="compositionally biased region" description="Pro residues" evidence="6">
    <location>
        <begin position="548"/>
        <end position="558"/>
    </location>
</feature>
<dbReference type="GO" id="GO:0000977">
    <property type="term" value="F:RNA polymerase II transcription regulatory region sequence-specific DNA binding"/>
    <property type="evidence" value="ECO:0007669"/>
    <property type="project" value="TreeGrafter"/>
</dbReference>
<feature type="domain" description="BTB" evidence="7">
    <location>
        <begin position="31"/>
        <end position="97"/>
    </location>
</feature>
<keyword evidence="4" id="KW-0862">Zinc</keyword>
<feature type="region of interest" description="Disordered" evidence="6">
    <location>
        <begin position="277"/>
        <end position="347"/>
    </location>
</feature>
<dbReference type="SMART" id="SM00225">
    <property type="entry name" value="BTB"/>
    <property type="match status" value="1"/>
</dbReference>
<dbReference type="GO" id="GO:0000981">
    <property type="term" value="F:DNA-binding transcription factor activity, RNA polymerase II-specific"/>
    <property type="evidence" value="ECO:0007669"/>
    <property type="project" value="TreeGrafter"/>
</dbReference>
<reference evidence="9" key="1">
    <citation type="submission" date="2020-11" db="EMBL/GenBank/DDBJ databases">
        <authorList>
            <person name="Tran Van P."/>
        </authorList>
    </citation>
    <scope>NUCLEOTIDE SEQUENCE</scope>
</reference>
<evidence type="ECO:0000256" key="2">
    <source>
        <dbReference type="ARBA" id="ARBA00022737"/>
    </source>
</evidence>
<dbReference type="SUPFAM" id="SSF57667">
    <property type="entry name" value="beta-beta-alpha zinc fingers"/>
    <property type="match status" value="1"/>
</dbReference>
<keyword evidence="2" id="KW-0677">Repeat</keyword>
<feature type="compositionally biased region" description="Polar residues" evidence="6">
    <location>
        <begin position="378"/>
        <end position="389"/>
    </location>
</feature>
<keyword evidence="3 5" id="KW-0863">Zinc-finger</keyword>
<dbReference type="PANTHER" id="PTHR24379:SF127">
    <property type="entry name" value="BLOODY FINGERS-RELATED"/>
    <property type="match status" value="1"/>
</dbReference>
<dbReference type="InterPro" id="IPR013087">
    <property type="entry name" value="Znf_C2H2_type"/>
</dbReference>
<dbReference type="GO" id="GO:0005634">
    <property type="term" value="C:nucleus"/>
    <property type="evidence" value="ECO:0007669"/>
    <property type="project" value="TreeGrafter"/>
</dbReference>
<feature type="domain" description="C2H2-type" evidence="8">
    <location>
        <begin position="612"/>
        <end position="640"/>
    </location>
</feature>
<name>A0A7R8XDN3_9CRUS</name>
<protein>
    <submittedName>
        <fullName evidence="9">Uncharacterized protein</fullName>
    </submittedName>
</protein>
<dbReference type="InterPro" id="IPR000210">
    <property type="entry name" value="BTB/POZ_dom"/>
</dbReference>
<gene>
    <name evidence="9" type="ORF">DSTB1V02_LOCUS5169</name>
</gene>
<evidence type="ECO:0000256" key="3">
    <source>
        <dbReference type="ARBA" id="ARBA00022771"/>
    </source>
</evidence>
<feature type="region of interest" description="Disordered" evidence="6">
    <location>
        <begin position="681"/>
        <end position="714"/>
    </location>
</feature>
<organism evidence="9">
    <name type="scientific">Darwinula stevensoni</name>
    <dbReference type="NCBI Taxonomy" id="69355"/>
    <lineage>
        <taxon>Eukaryota</taxon>
        <taxon>Metazoa</taxon>
        <taxon>Ecdysozoa</taxon>
        <taxon>Arthropoda</taxon>
        <taxon>Crustacea</taxon>
        <taxon>Oligostraca</taxon>
        <taxon>Ostracoda</taxon>
        <taxon>Podocopa</taxon>
        <taxon>Podocopida</taxon>
        <taxon>Darwinulocopina</taxon>
        <taxon>Darwinuloidea</taxon>
        <taxon>Darwinulidae</taxon>
        <taxon>Darwinula</taxon>
    </lineage>
</organism>
<dbReference type="Proteomes" id="UP000677054">
    <property type="component" value="Unassembled WGS sequence"/>
</dbReference>
<evidence type="ECO:0000256" key="6">
    <source>
        <dbReference type="SAM" id="MobiDB-lite"/>
    </source>
</evidence>
<dbReference type="PANTHER" id="PTHR24379">
    <property type="entry name" value="KRAB AND ZINC FINGER DOMAIN-CONTAINING"/>
    <property type="match status" value="1"/>
</dbReference>
<dbReference type="EMBL" id="CAJPEV010000826">
    <property type="protein sequence ID" value="CAG0888860.1"/>
    <property type="molecule type" value="Genomic_DNA"/>
</dbReference>
<dbReference type="PROSITE" id="PS50157">
    <property type="entry name" value="ZINC_FINGER_C2H2_2"/>
    <property type="match status" value="3"/>
</dbReference>
<evidence type="ECO:0000256" key="5">
    <source>
        <dbReference type="PROSITE-ProRule" id="PRU00042"/>
    </source>
</evidence>
<keyword evidence="10" id="KW-1185">Reference proteome</keyword>
<feature type="compositionally biased region" description="Basic residues" evidence="6">
    <location>
        <begin position="277"/>
        <end position="286"/>
    </location>
</feature>
<feature type="region of interest" description="Disordered" evidence="6">
    <location>
        <begin position="191"/>
        <end position="213"/>
    </location>
</feature>
<feature type="region of interest" description="Disordered" evidence="6">
    <location>
        <begin position="541"/>
        <end position="564"/>
    </location>
</feature>
<evidence type="ECO:0000259" key="7">
    <source>
        <dbReference type="PROSITE" id="PS50097"/>
    </source>
</evidence>
<dbReference type="AlphaFoldDB" id="A0A7R8XDN3"/>
<dbReference type="Gene3D" id="3.30.710.10">
    <property type="entry name" value="Potassium Channel Kv1.1, Chain A"/>
    <property type="match status" value="1"/>
</dbReference>
<feature type="region of interest" description="Disordered" evidence="6">
    <location>
        <begin position="378"/>
        <end position="398"/>
    </location>
</feature>
<evidence type="ECO:0000313" key="9">
    <source>
        <dbReference type="EMBL" id="CAD7245295.1"/>
    </source>
</evidence>
<feature type="compositionally biased region" description="Acidic residues" evidence="6">
    <location>
        <begin position="681"/>
        <end position="705"/>
    </location>
</feature>
<feature type="domain" description="C2H2-type" evidence="8">
    <location>
        <begin position="258"/>
        <end position="281"/>
    </location>
</feature>
<dbReference type="InterPro" id="IPR011333">
    <property type="entry name" value="SKP1/BTB/POZ_sf"/>
</dbReference>
<sequence length="758" mass="83556">MRYSIGQNVVVKAGKAYSDGLRNLWEAQGFCDLLLITEDGSICCHRPILEHASPFLCNLLRSCPRGEICSITLPHLKTQNVRALMTLLYGGTIQLNSLAKVMQLLGVARELGCMALADFLADAVAASFHRSLSPHVTREEEAAGNDDNNIVPVVMLEEEGDNQPMESAILARPQSEETLAEEQVPGQFEARSQAEPHLSLATGQGQIRRGPGRPRIFKQGCRPRLSCGTCGCQFSSRSHLLVHRRRVHMERLRKSKKWKCQDCSSVFPNVGTLVIHQRRSHGIKGNRGREQRRPVESPPPSASSADLGMQSPRSSTSSSDLGVQPLRASTSSPELGVQEPRSSTGSATLGMQALRASRSHTASKLEVLRSSIGRTAIKTQTSRNSTSQAALKMESSRPYASRLSKIKAELQQAPYSTPKTGPSSTSKQAAKGNSQQAFFCTNCQTEITGYYAYKHHVYDCSGDETSGHPCLDCRKWFLDRKTLKAHRSTACPRTLLRKGKVSAEEVDLMKCTHCNKTFFNARGWFLHKIRMSHFLTEGRVAAQTGSSRPPPKSPPKPVGRPKMTARKSSVGLACSFCRKMQQSDTVRRHHEKNCSTKYVLYGLISEEEFRLLTCNDCTKSFVRYQDLVGHKSHYHRLQERMAEVLSLRAEMETPHGIDRVAIPNGEDVVDVEDPPVEYVNAEEDGAEEATSGEDDGEEAAGEEEERAAGELRPATPQPRIVAVCSLANERCFVEAAAFNGLEHPARNDVGDPVSSTTF</sequence>
<dbReference type="Pfam" id="PF00651">
    <property type="entry name" value="BTB"/>
    <property type="match status" value="1"/>
</dbReference>
<accession>A0A7R8XDN3</accession>
<dbReference type="Gene3D" id="3.30.160.60">
    <property type="entry name" value="Classic Zinc Finger"/>
    <property type="match status" value="1"/>
</dbReference>
<dbReference type="GO" id="GO:0008270">
    <property type="term" value="F:zinc ion binding"/>
    <property type="evidence" value="ECO:0007669"/>
    <property type="project" value="UniProtKB-KW"/>
</dbReference>
<evidence type="ECO:0000256" key="1">
    <source>
        <dbReference type="ARBA" id="ARBA00022723"/>
    </source>
</evidence>
<evidence type="ECO:0000313" key="10">
    <source>
        <dbReference type="Proteomes" id="UP000677054"/>
    </source>
</evidence>
<dbReference type="SUPFAM" id="SSF54695">
    <property type="entry name" value="POZ domain"/>
    <property type="match status" value="1"/>
</dbReference>